<keyword evidence="2" id="KW-1185">Reference proteome</keyword>
<sequence>MRDQAQDRKIVLVTRRTRLQELVARYNTVEQARFQAEHLGMDFEDFLLEDATYRAAVASVERTLRAHGRLQPLDRGFLPNFLFPPDCTVVVLGQDGLVANTLKYLDAQPVIAINPDPARFDGVLLPFAPETLPTLLPDVWRGQRPIREISMARARLTDGQELLAVNDFFIGARSHVSARYELAQGDRHERQSSSGVIVSTGLGSTGWLRSVLTGATAVAGGRPSKHTQALREHGFAWDARQLVFSVREPFPSRWSQAALVFGEIDPATPLRIRSLMPDGGVIFSDGIESDGLEFRSGMEATIDLADKRGRLLQ</sequence>
<evidence type="ECO:0000313" key="2">
    <source>
        <dbReference type="Proteomes" id="UP001499959"/>
    </source>
</evidence>
<dbReference type="PANTHER" id="PTHR13158:SF5">
    <property type="entry name" value="NAD KINASE 2, MITOCHONDRIAL"/>
    <property type="match status" value="1"/>
</dbReference>
<dbReference type="InterPro" id="IPR017437">
    <property type="entry name" value="ATP-NAD_kinase_PpnK-typ_C"/>
</dbReference>
<keyword evidence="1" id="KW-0418">Kinase</keyword>
<dbReference type="Gene3D" id="3.40.50.10330">
    <property type="entry name" value="Probable inorganic polyphosphate/atp-NAD kinase, domain 1"/>
    <property type="match status" value="1"/>
</dbReference>
<dbReference type="GO" id="GO:0016301">
    <property type="term" value="F:kinase activity"/>
    <property type="evidence" value="ECO:0007669"/>
    <property type="project" value="UniProtKB-KW"/>
</dbReference>
<evidence type="ECO:0000313" key="1">
    <source>
        <dbReference type="EMBL" id="GAA4804022.1"/>
    </source>
</evidence>
<comment type="caution">
    <text evidence="1">The sequence shown here is derived from an EMBL/GenBank/DDBJ whole genome shotgun (WGS) entry which is preliminary data.</text>
</comment>
<dbReference type="SUPFAM" id="SSF111331">
    <property type="entry name" value="NAD kinase/diacylglycerol kinase-like"/>
    <property type="match status" value="1"/>
</dbReference>
<dbReference type="RefSeq" id="WP_345304545.1">
    <property type="nucleotide sequence ID" value="NZ_BAABJE010000018.1"/>
</dbReference>
<protein>
    <submittedName>
        <fullName evidence="1">NAD(+)/NADH kinase</fullName>
    </submittedName>
</protein>
<accession>A0ABP9C7H3</accession>
<dbReference type="Proteomes" id="UP001499959">
    <property type="component" value="Unassembled WGS sequence"/>
</dbReference>
<dbReference type="Gene3D" id="2.60.200.30">
    <property type="entry name" value="Probable inorganic polyphosphate/atp-NAD kinase, domain 2"/>
    <property type="match status" value="1"/>
</dbReference>
<reference evidence="2" key="1">
    <citation type="journal article" date="2019" name="Int. J. Syst. Evol. Microbiol.">
        <title>The Global Catalogue of Microorganisms (GCM) 10K type strain sequencing project: providing services to taxonomists for standard genome sequencing and annotation.</title>
        <authorList>
            <consortium name="The Broad Institute Genomics Platform"/>
            <consortium name="The Broad Institute Genome Sequencing Center for Infectious Disease"/>
            <person name="Wu L."/>
            <person name="Ma J."/>
        </authorList>
    </citation>
    <scope>NUCLEOTIDE SEQUENCE [LARGE SCALE GENOMIC DNA]</scope>
    <source>
        <strain evidence="2">JCM 18204</strain>
    </source>
</reference>
<dbReference type="InterPro" id="IPR016064">
    <property type="entry name" value="NAD/diacylglycerol_kinase_sf"/>
</dbReference>
<dbReference type="EMBL" id="BAABJE010000018">
    <property type="protein sequence ID" value="GAA4804022.1"/>
    <property type="molecule type" value="Genomic_DNA"/>
</dbReference>
<name>A0ABP9C7H3_9GAMM</name>
<proteinExistence type="predicted"/>
<dbReference type="InterPro" id="IPR017438">
    <property type="entry name" value="ATP-NAD_kinase_N"/>
</dbReference>
<organism evidence="1 2">
    <name type="scientific">Lysobacter hankyongensis</name>
    <dbReference type="NCBI Taxonomy" id="1176535"/>
    <lineage>
        <taxon>Bacteria</taxon>
        <taxon>Pseudomonadati</taxon>
        <taxon>Pseudomonadota</taxon>
        <taxon>Gammaproteobacteria</taxon>
        <taxon>Lysobacterales</taxon>
        <taxon>Lysobacteraceae</taxon>
        <taxon>Lysobacter</taxon>
    </lineage>
</organism>
<gene>
    <name evidence="1" type="ORF">GCM10023307_33460</name>
</gene>
<dbReference type="PANTHER" id="PTHR13158">
    <property type="match status" value="1"/>
</dbReference>
<keyword evidence="1" id="KW-0808">Transferase</keyword>